<keyword evidence="7 13" id="KW-0548">Nucleotidyltransferase</keyword>
<keyword evidence="4" id="KW-0444">Lipid biosynthesis</keyword>
<keyword evidence="12" id="KW-1208">Phospholipid metabolism</keyword>
<evidence type="ECO:0000313" key="16">
    <source>
        <dbReference type="EMBL" id="CEM11671.1"/>
    </source>
</evidence>
<keyword evidence="5 13" id="KW-0808">Transferase</keyword>
<comment type="catalytic activity">
    <reaction evidence="13">
        <text>a 1,2-diacyl-sn-glycero-3-phosphate + CTP + H(+) = a CDP-1,2-diacyl-sn-glycerol + diphosphate</text>
        <dbReference type="Rhea" id="RHEA:16229"/>
        <dbReference type="ChEBI" id="CHEBI:15378"/>
        <dbReference type="ChEBI" id="CHEBI:33019"/>
        <dbReference type="ChEBI" id="CHEBI:37563"/>
        <dbReference type="ChEBI" id="CHEBI:58332"/>
        <dbReference type="ChEBI" id="CHEBI:58608"/>
        <dbReference type="EC" id="2.7.7.41"/>
    </reaction>
</comment>
<evidence type="ECO:0000256" key="9">
    <source>
        <dbReference type="ARBA" id="ARBA00023098"/>
    </source>
</evidence>
<dbReference type="VEuPathDB" id="CryptoDB:Cvel_16630"/>
<feature type="transmembrane region" description="Helical" evidence="15">
    <location>
        <begin position="96"/>
        <end position="115"/>
    </location>
</feature>
<keyword evidence="11" id="KW-0594">Phospholipid biosynthesis</keyword>
<accession>A0A0G4FEP4</accession>
<dbReference type="PROSITE" id="PS01315">
    <property type="entry name" value="CDS"/>
    <property type="match status" value="1"/>
</dbReference>
<evidence type="ECO:0000256" key="1">
    <source>
        <dbReference type="ARBA" id="ARBA00004651"/>
    </source>
</evidence>
<evidence type="ECO:0000256" key="11">
    <source>
        <dbReference type="ARBA" id="ARBA00023209"/>
    </source>
</evidence>
<gene>
    <name evidence="16" type="ORF">Cvel_16630</name>
</gene>
<keyword evidence="3" id="KW-1003">Cell membrane</keyword>
<evidence type="ECO:0000256" key="13">
    <source>
        <dbReference type="RuleBase" id="RU003938"/>
    </source>
</evidence>
<dbReference type="GO" id="GO:0016024">
    <property type="term" value="P:CDP-diacylglycerol biosynthetic process"/>
    <property type="evidence" value="ECO:0007669"/>
    <property type="project" value="UniProtKB-UniPathway"/>
</dbReference>
<name>A0A0G4FEP4_9ALVE</name>
<evidence type="ECO:0000256" key="15">
    <source>
        <dbReference type="SAM" id="Phobius"/>
    </source>
</evidence>
<keyword evidence="6 13" id="KW-0812">Transmembrane</keyword>
<dbReference type="EMBL" id="CDMZ01000318">
    <property type="protein sequence ID" value="CEM11671.1"/>
    <property type="molecule type" value="Genomic_DNA"/>
</dbReference>
<dbReference type="AlphaFoldDB" id="A0A0G4FEP4"/>
<protein>
    <recommendedName>
        <fullName evidence="13">Phosphatidate cytidylyltransferase</fullName>
        <ecNumber evidence="13">2.7.7.41</ecNumber>
    </recommendedName>
</protein>
<keyword evidence="10 15" id="KW-0472">Membrane</keyword>
<proteinExistence type="inferred from homology"/>
<feature type="transmembrane region" description="Helical" evidence="15">
    <location>
        <begin position="73"/>
        <end position="90"/>
    </location>
</feature>
<dbReference type="PANTHER" id="PTHR46382">
    <property type="entry name" value="PHOSPHATIDATE CYTIDYLYLTRANSFERASE"/>
    <property type="match status" value="1"/>
</dbReference>
<feature type="transmembrane region" description="Helical" evidence="15">
    <location>
        <begin position="254"/>
        <end position="280"/>
    </location>
</feature>
<comment type="pathway">
    <text evidence="13">Phospholipid metabolism; CDP-diacylglycerol biosynthesis; CDP-diacylglycerol from sn-glycerol 3-phosphate: step 3/3.</text>
</comment>
<dbReference type="PANTHER" id="PTHR46382:SF1">
    <property type="entry name" value="PHOSPHATIDATE CYTIDYLYLTRANSFERASE"/>
    <property type="match status" value="1"/>
</dbReference>
<dbReference type="GO" id="GO:0004605">
    <property type="term" value="F:phosphatidate cytidylyltransferase activity"/>
    <property type="evidence" value="ECO:0007669"/>
    <property type="project" value="UniProtKB-EC"/>
</dbReference>
<keyword evidence="9" id="KW-0443">Lipid metabolism</keyword>
<evidence type="ECO:0000256" key="3">
    <source>
        <dbReference type="ARBA" id="ARBA00022475"/>
    </source>
</evidence>
<evidence type="ECO:0000256" key="4">
    <source>
        <dbReference type="ARBA" id="ARBA00022516"/>
    </source>
</evidence>
<dbReference type="Pfam" id="PF01148">
    <property type="entry name" value="CTP_transf_1"/>
    <property type="match status" value="1"/>
</dbReference>
<reference evidence="16" key="1">
    <citation type="submission" date="2014-11" db="EMBL/GenBank/DDBJ databases">
        <authorList>
            <person name="Otto D Thomas"/>
            <person name="Naeem Raeece"/>
        </authorList>
    </citation>
    <scope>NUCLEOTIDE SEQUENCE</scope>
</reference>
<feature type="transmembrane region" description="Helical" evidence="15">
    <location>
        <begin position="191"/>
        <end position="209"/>
    </location>
</feature>
<comment type="subcellular location">
    <subcellularLocation>
        <location evidence="1">Cell membrane</location>
        <topology evidence="1">Multi-pass membrane protein</topology>
    </subcellularLocation>
</comment>
<sequence>MSQRSGVPWGKRALTFSLGTSLVVVMVSHGVAAKALGTVALCLGGFEYSDMVSSVVAAVRGSPVQKIEGRRHGQMVLILSTLAICLGGWLHGRPSAGFLLTVMAALLADFAGHLLSAVSSQQPQQPPGGQKSGGTKGEGGSELPGGSGSASLAVSVCLTLTIRTGLDAVYLLQYVTCLIYGLFLLDRDKGVAILWLAVSWMSDTGALIAGRLFGRVPLAPTISPAKSCEGVAGAFVFGLLTAYIIFLLRESGHGAFSILPGLGLGHSLALAFLVTIMGVVGDLLESALKRSAGVKDASKLLPGHGGVLDRLDSLTLSAPFVFTYASAVLDGTFPIF</sequence>
<feature type="compositionally biased region" description="Low complexity" evidence="14">
    <location>
        <begin position="119"/>
        <end position="129"/>
    </location>
</feature>
<feature type="transmembrane region" description="Helical" evidence="15">
    <location>
        <begin position="230"/>
        <end position="248"/>
    </location>
</feature>
<comment type="similarity">
    <text evidence="2 13">Belongs to the CDS family.</text>
</comment>
<evidence type="ECO:0000256" key="6">
    <source>
        <dbReference type="ARBA" id="ARBA00022692"/>
    </source>
</evidence>
<organism evidence="16">
    <name type="scientific">Chromera velia CCMP2878</name>
    <dbReference type="NCBI Taxonomy" id="1169474"/>
    <lineage>
        <taxon>Eukaryota</taxon>
        <taxon>Sar</taxon>
        <taxon>Alveolata</taxon>
        <taxon>Colpodellida</taxon>
        <taxon>Chromeraceae</taxon>
        <taxon>Chromera</taxon>
    </lineage>
</organism>
<evidence type="ECO:0000256" key="8">
    <source>
        <dbReference type="ARBA" id="ARBA00022989"/>
    </source>
</evidence>
<dbReference type="EC" id="2.7.7.41" evidence="13"/>
<evidence type="ECO:0000256" key="2">
    <source>
        <dbReference type="ARBA" id="ARBA00010185"/>
    </source>
</evidence>
<evidence type="ECO:0000256" key="10">
    <source>
        <dbReference type="ARBA" id="ARBA00023136"/>
    </source>
</evidence>
<feature type="region of interest" description="Disordered" evidence="14">
    <location>
        <begin position="119"/>
        <end position="146"/>
    </location>
</feature>
<evidence type="ECO:0000256" key="14">
    <source>
        <dbReference type="SAM" id="MobiDB-lite"/>
    </source>
</evidence>
<feature type="transmembrane region" description="Helical" evidence="15">
    <location>
        <begin position="168"/>
        <end position="185"/>
    </location>
</feature>
<evidence type="ECO:0000256" key="7">
    <source>
        <dbReference type="ARBA" id="ARBA00022695"/>
    </source>
</evidence>
<evidence type="ECO:0000256" key="12">
    <source>
        <dbReference type="ARBA" id="ARBA00023264"/>
    </source>
</evidence>
<evidence type="ECO:0000256" key="5">
    <source>
        <dbReference type="ARBA" id="ARBA00022679"/>
    </source>
</evidence>
<dbReference type="GO" id="GO:0005886">
    <property type="term" value="C:plasma membrane"/>
    <property type="evidence" value="ECO:0007669"/>
    <property type="project" value="UniProtKB-SubCell"/>
</dbReference>
<dbReference type="UniPathway" id="UPA00557">
    <property type="reaction ID" value="UER00614"/>
</dbReference>
<feature type="compositionally biased region" description="Gly residues" evidence="14">
    <location>
        <begin position="130"/>
        <end position="146"/>
    </location>
</feature>
<keyword evidence="8 15" id="KW-1133">Transmembrane helix</keyword>
<dbReference type="InterPro" id="IPR000374">
    <property type="entry name" value="PC_trans"/>
</dbReference>